<dbReference type="Gene3D" id="3.40.50.720">
    <property type="entry name" value="NAD(P)-binding Rossmann-like Domain"/>
    <property type="match status" value="1"/>
</dbReference>
<comment type="caution">
    <text evidence="4">The sequence shown here is derived from an EMBL/GenBank/DDBJ whole genome shotgun (WGS) entry which is preliminary data.</text>
</comment>
<dbReference type="PANTHER" id="PTHR43544">
    <property type="entry name" value="SHORT-CHAIN DEHYDROGENASE/REDUCTASE"/>
    <property type="match status" value="1"/>
</dbReference>
<dbReference type="EMBL" id="AGSI01000007">
    <property type="protein sequence ID" value="EIE23424.1"/>
    <property type="molecule type" value="Genomic_DNA"/>
</dbReference>
<dbReference type="PRINTS" id="PR00080">
    <property type="entry name" value="SDRFAMILY"/>
</dbReference>
<dbReference type="CDD" id="cd05325">
    <property type="entry name" value="carb_red_sniffer_like_SDR_c"/>
    <property type="match status" value="1"/>
</dbReference>
<dbReference type="OrthoDB" id="567459at2759"/>
<dbReference type="RefSeq" id="XP_005647968.1">
    <property type="nucleotide sequence ID" value="XM_005647911.1"/>
</dbReference>
<dbReference type="eggNOG" id="KOG1611">
    <property type="taxonomic scope" value="Eukaryota"/>
</dbReference>
<evidence type="ECO:0000256" key="3">
    <source>
        <dbReference type="RuleBase" id="RU000363"/>
    </source>
</evidence>
<dbReference type="SUPFAM" id="SSF51735">
    <property type="entry name" value="NAD(P)-binding Rossmann-fold domains"/>
    <property type="match status" value="1"/>
</dbReference>
<protein>
    <submittedName>
        <fullName evidence="4">C-signal</fullName>
    </submittedName>
</protein>
<dbReference type="Proteomes" id="UP000007264">
    <property type="component" value="Unassembled WGS sequence"/>
</dbReference>
<dbReference type="PRINTS" id="PR00081">
    <property type="entry name" value="GDHRDH"/>
</dbReference>
<keyword evidence="1" id="KW-0521">NADP</keyword>
<reference evidence="4 5" key="1">
    <citation type="journal article" date="2012" name="Genome Biol.">
        <title>The genome of the polar eukaryotic microalga coccomyxa subellipsoidea reveals traits of cold adaptation.</title>
        <authorList>
            <person name="Blanc G."/>
            <person name="Agarkova I."/>
            <person name="Grimwood J."/>
            <person name="Kuo A."/>
            <person name="Brueggeman A."/>
            <person name="Dunigan D."/>
            <person name="Gurnon J."/>
            <person name="Ladunga I."/>
            <person name="Lindquist E."/>
            <person name="Lucas S."/>
            <person name="Pangilinan J."/>
            <person name="Proschold T."/>
            <person name="Salamov A."/>
            <person name="Schmutz J."/>
            <person name="Weeks D."/>
            <person name="Yamada T."/>
            <person name="Claverie J.M."/>
            <person name="Grigoriev I."/>
            <person name="Van Etten J."/>
            <person name="Lomsadze A."/>
            <person name="Borodovsky M."/>
        </authorList>
    </citation>
    <scope>NUCLEOTIDE SEQUENCE [LARGE SCALE GENOMIC DNA]</scope>
    <source>
        <strain evidence="4 5">C-169</strain>
    </source>
</reference>
<keyword evidence="2" id="KW-0560">Oxidoreductase</keyword>
<dbReference type="InterPro" id="IPR036291">
    <property type="entry name" value="NAD(P)-bd_dom_sf"/>
</dbReference>
<evidence type="ECO:0000256" key="2">
    <source>
        <dbReference type="ARBA" id="ARBA00023002"/>
    </source>
</evidence>
<keyword evidence="5" id="KW-1185">Reference proteome</keyword>
<dbReference type="Pfam" id="PF00106">
    <property type="entry name" value="adh_short"/>
    <property type="match status" value="2"/>
</dbReference>
<dbReference type="GO" id="GO:0005737">
    <property type="term" value="C:cytoplasm"/>
    <property type="evidence" value="ECO:0007669"/>
    <property type="project" value="TreeGrafter"/>
</dbReference>
<evidence type="ECO:0000313" key="5">
    <source>
        <dbReference type="Proteomes" id="UP000007264"/>
    </source>
</evidence>
<evidence type="ECO:0000256" key="1">
    <source>
        <dbReference type="ARBA" id="ARBA00022857"/>
    </source>
</evidence>
<dbReference type="KEGG" id="csl:COCSUDRAFT_53334"/>
<proteinExistence type="inferred from homology"/>
<dbReference type="InterPro" id="IPR051468">
    <property type="entry name" value="Fungal_SecMetab_SDRs"/>
</dbReference>
<comment type="similarity">
    <text evidence="3">Belongs to the short-chain dehydrogenases/reductases (SDR) family.</text>
</comment>
<dbReference type="GO" id="GO:0016491">
    <property type="term" value="F:oxidoreductase activity"/>
    <property type="evidence" value="ECO:0007669"/>
    <property type="project" value="UniProtKB-KW"/>
</dbReference>
<gene>
    <name evidence="4" type="ORF">COCSUDRAFT_53334</name>
</gene>
<dbReference type="InterPro" id="IPR002347">
    <property type="entry name" value="SDR_fam"/>
</dbReference>
<evidence type="ECO:0000313" key="4">
    <source>
        <dbReference type="EMBL" id="EIE23424.1"/>
    </source>
</evidence>
<dbReference type="AlphaFoldDB" id="I0YYF5"/>
<dbReference type="PANTHER" id="PTHR43544:SF7">
    <property type="entry name" value="NADB-LER2"/>
    <property type="match status" value="1"/>
</dbReference>
<sequence length="261" mass="27324">MAVSDQQLVYVVTGASRGIGLEYVSQLLQRGHKVIAAARNPQKAKGLTSLAAKYGDALTLVTLDVADSATIKAAVASVSDSHPGGVDVLINNAGISGTIVKSSEQTEEEFRDILMINTLGPFLVTQAFLPLIRKGSKKQIVNISSTLGSIGEEAKMLGPEANEQLLVMASNQVGYRASKAALNAVSVALAVELKKEGITVTSQCPGWVDTDMGSSASDTLGIDRPPLDTPTSVAAQLKVIDGLTLEKSGTFFNHEGLVVLY</sequence>
<organism evidence="4 5">
    <name type="scientific">Coccomyxa subellipsoidea (strain C-169)</name>
    <name type="common">Green microalga</name>
    <dbReference type="NCBI Taxonomy" id="574566"/>
    <lineage>
        <taxon>Eukaryota</taxon>
        <taxon>Viridiplantae</taxon>
        <taxon>Chlorophyta</taxon>
        <taxon>core chlorophytes</taxon>
        <taxon>Trebouxiophyceae</taxon>
        <taxon>Trebouxiophyceae incertae sedis</taxon>
        <taxon>Coccomyxaceae</taxon>
        <taxon>Coccomyxa</taxon>
        <taxon>Coccomyxa subellipsoidea</taxon>
    </lineage>
</organism>
<accession>I0YYF5</accession>
<dbReference type="GeneID" id="17041416"/>
<name>I0YYF5_COCSC</name>